<evidence type="ECO:0000313" key="2">
    <source>
        <dbReference type="Proteomes" id="UP000054007"/>
    </source>
</evidence>
<dbReference type="Proteomes" id="UP000054007">
    <property type="component" value="Unassembled WGS sequence"/>
</dbReference>
<dbReference type="STRING" id="1314674.A0A0D7AV39"/>
<dbReference type="AlphaFoldDB" id="A0A0D7AV39"/>
<keyword evidence="2" id="KW-1185">Reference proteome</keyword>
<evidence type="ECO:0000313" key="1">
    <source>
        <dbReference type="EMBL" id="KIY61699.1"/>
    </source>
</evidence>
<gene>
    <name evidence="1" type="ORF">CYLTODRAFT_405355</name>
</gene>
<dbReference type="OrthoDB" id="3054399at2759"/>
<sequence length="187" mass="21577">MDKIFLAEVFSVVYSAGLDDWHPDFQNTADSAYNLLHEVIATKTFLLLLKARQYRSLKVDASFAGDAILLRRIYRHFVFHYLLKRSKLEAAKPGSVRRGNEASKAYKRRSALAVARAEHAKKEGFPMRVIRLLEDPDAHSDDEQDPTGERYRINNKAYRSQLVTNFIRKLDSHRLEAKARAPYARLL</sequence>
<protein>
    <submittedName>
        <fullName evidence="1">Uncharacterized protein</fullName>
    </submittedName>
</protein>
<dbReference type="EMBL" id="KN880887">
    <property type="protein sequence ID" value="KIY61699.1"/>
    <property type="molecule type" value="Genomic_DNA"/>
</dbReference>
<proteinExistence type="predicted"/>
<accession>A0A0D7AV39</accession>
<organism evidence="1 2">
    <name type="scientific">Cylindrobasidium torrendii FP15055 ss-10</name>
    <dbReference type="NCBI Taxonomy" id="1314674"/>
    <lineage>
        <taxon>Eukaryota</taxon>
        <taxon>Fungi</taxon>
        <taxon>Dikarya</taxon>
        <taxon>Basidiomycota</taxon>
        <taxon>Agaricomycotina</taxon>
        <taxon>Agaricomycetes</taxon>
        <taxon>Agaricomycetidae</taxon>
        <taxon>Agaricales</taxon>
        <taxon>Marasmiineae</taxon>
        <taxon>Physalacriaceae</taxon>
        <taxon>Cylindrobasidium</taxon>
    </lineage>
</organism>
<name>A0A0D7AV39_9AGAR</name>
<reference evidence="1 2" key="1">
    <citation type="journal article" date="2015" name="Fungal Genet. Biol.">
        <title>Evolution of novel wood decay mechanisms in Agaricales revealed by the genome sequences of Fistulina hepatica and Cylindrobasidium torrendii.</title>
        <authorList>
            <person name="Floudas D."/>
            <person name="Held B.W."/>
            <person name="Riley R."/>
            <person name="Nagy L.G."/>
            <person name="Koehler G."/>
            <person name="Ransdell A.S."/>
            <person name="Younus H."/>
            <person name="Chow J."/>
            <person name="Chiniquy J."/>
            <person name="Lipzen A."/>
            <person name="Tritt A."/>
            <person name="Sun H."/>
            <person name="Haridas S."/>
            <person name="LaButti K."/>
            <person name="Ohm R.A."/>
            <person name="Kues U."/>
            <person name="Blanchette R.A."/>
            <person name="Grigoriev I.V."/>
            <person name="Minto R.E."/>
            <person name="Hibbett D.S."/>
        </authorList>
    </citation>
    <scope>NUCLEOTIDE SEQUENCE [LARGE SCALE GENOMIC DNA]</scope>
    <source>
        <strain evidence="1 2">FP15055 ss-10</strain>
    </source>
</reference>